<evidence type="ECO:0000313" key="6">
    <source>
        <dbReference type="EMBL" id="OAY66713.1"/>
    </source>
</evidence>
<dbReference type="Pfam" id="PF13041">
    <property type="entry name" value="PPR_2"/>
    <property type="match status" value="2"/>
</dbReference>
<dbReference type="NCBIfam" id="TIGR00756">
    <property type="entry name" value="PPR"/>
    <property type="match status" value="3"/>
</dbReference>
<dbReference type="Pfam" id="PF20431">
    <property type="entry name" value="E_motif"/>
    <property type="match status" value="1"/>
</dbReference>
<evidence type="ECO:0000259" key="5">
    <source>
        <dbReference type="Pfam" id="PF14432"/>
    </source>
</evidence>
<dbReference type="InterPro" id="IPR002885">
    <property type="entry name" value="PPR_rpt"/>
</dbReference>
<dbReference type="FunFam" id="1.25.40.10:FF:001093">
    <property type="entry name" value="Pentatricopeptide repeat-containing protein At2g34400"/>
    <property type="match status" value="1"/>
</dbReference>
<dbReference type="PANTHER" id="PTHR47926">
    <property type="entry name" value="PENTATRICOPEPTIDE REPEAT-CONTAINING PROTEIN"/>
    <property type="match status" value="1"/>
</dbReference>
<dbReference type="GO" id="GO:0008270">
    <property type="term" value="F:zinc ion binding"/>
    <property type="evidence" value="ECO:0007669"/>
    <property type="project" value="InterPro"/>
</dbReference>
<protein>
    <submittedName>
        <fullName evidence="6">Pentatricopeptide repeat-containing protein</fullName>
    </submittedName>
</protein>
<dbReference type="AlphaFoldDB" id="A0A199UPJ4"/>
<dbReference type="InterPro" id="IPR046960">
    <property type="entry name" value="PPR_At4g14850-like_plant"/>
</dbReference>
<dbReference type="InterPro" id="IPR011990">
    <property type="entry name" value="TPR-like_helical_dom_sf"/>
</dbReference>
<feature type="repeat" description="PPR" evidence="3">
    <location>
        <begin position="115"/>
        <end position="149"/>
    </location>
</feature>
<dbReference type="PROSITE" id="PS51375">
    <property type="entry name" value="PPR"/>
    <property type="match status" value="2"/>
</dbReference>
<dbReference type="InterPro" id="IPR046849">
    <property type="entry name" value="E2_motif"/>
</dbReference>
<sequence length="727" mass="80637">MVNEAAAKRHGRVVSLQRETLLSPLLQPLQNPKTNSPSSSSSPRAFRFSSADAYASLLRRVAMDGSVQEARRIHLHMKRSSFPYLALGNKLVDAYLKCGAVDDARDVFDEMPKPHVVSWNGMISSYSRLRRSRDAVALYRRMGLEGVAADEFTFSSVFRAFADLGLVKEGRGAHGHMVVLGLEANNAFVGSALVDMYAKFRRLKEARAVYDSISDKDVVLATALIVGYTQNGEDGAAIMLFADIIGGGIKPNEFTFASVLIACRNLRELMKGKWIHGVIVKLGLEFRNSSQTSLLSMYSKCGLVDDSLKVFERIVNPSTVTWTAVVGCLVCNRREEHALLMLRDMIRGSVGLNAFTLSMALRGCSSLALFEQGKLIHAYAAKVGLDSNPYVGAALIDTYGKCGRVRMARSVFDDLPSRDLVSVNTMISSYAQNGHSLEALRMFDSMKGLGLEPNDATFIGVLSACSNAGLVEEGRQLFSLLGNSYMFGPSPDHYARMVDLLGRVGRLEEAEALVSEAKTPDKVLWRTLLSACKLHGKVDIAKRAATKVLELDPEDDATYILLSNIYASSGQWNKVLSMKYRMRGMKVKKDPAMTWVEVNREMHTFMAGDKSHPKAAEIYEELDGLIGKTKETGYAPDTRYVLQELDELEKERSLYYHSEKLAIAFALLCSKRKEIECIAIFKNLRVCGDCHSWIKHVTKSVGKEIIARDAKRFHHFKDGICSCGDYW</sequence>
<evidence type="ECO:0000256" key="1">
    <source>
        <dbReference type="ARBA" id="ARBA00022737"/>
    </source>
</evidence>
<evidence type="ECO:0000313" key="7">
    <source>
        <dbReference type="Proteomes" id="UP000092600"/>
    </source>
</evidence>
<gene>
    <name evidence="6" type="ORF">ACMD2_02088</name>
</gene>
<evidence type="ECO:0000256" key="4">
    <source>
        <dbReference type="SAM" id="MobiDB-lite"/>
    </source>
</evidence>
<feature type="region of interest" description="Disordered" evidence="4">
    <location>
        <begin position="25"/>
        <end position="45"/>
    </location>
</feature>
<dbReference type="PANTHER" id="PTHR47926:SF342">
    <property type="entry name" value="TETRATRICOPEPTIDE-LIKE HELICAL DOMAIN-CONTAINING PROTEIN-RELATED"/>
    <property type="match status" value="1"/>
</dbReference>
<dbReference type="GO" id="GO:0009451">
    <property type="term" value="P:RNA modification"/>
    <property type="evidence" value="ECO:0007669"/>
    <property type="project" value="InterPro"/>
</dbReference>
<reference evidence="6 7" key="1">
    <citation type="journal article" date="2016" name="DNA Res.">
        <title>The draft genome of MD-2 pineapple using hybrid error correction of long reads.</title>
        <authorList>
            <person name="Redwan R.M."/>
            <person name="Saidin A."/>
            <person name="Kumar S.V."/>
        </authorList>
    </citation>
    <scope>NUCLEOTIDE SEQUENCE [LARGE SCALE GENOMIC DNA]</scope>
    <source>
        <strain evidence="7">cv. MD2</strain>
        <tissue evidence="6">Leaf</tissue>
    </source>
</reference>
<evidence type="ECO:0000256" key="2">
    <source>
        <dbReference type="ARBA" id="ARBA00022946"/>
    </source>
</evidence>
<dbReference type="Pfam" id="PF20430">
    <property type="entry name" value="Eplus_motif"/>
    <property type="match status" value="1"/>
</dbReference>
<dbReference type="SUPFAM" id="SSF48452">
    <property type="entry name" value="TPR-like"/>
    <property type="match status" value="1"/>
</dbReference>
<comment type="caution">
    <text evidence="6">The sequence shown here is derived from an EMBL/GenBank/DDBJ whole genome shotgun (WGS) entry which is preliminary data.</text>
</comment>
<dbReference type="InterPro" id="IPR032867">
    <property type="entry name" value="DYW_dom"/>
</dbReference>
<dbReference type="Pfam" id="PF01535">
    <property type="entry name" value="PPR"/>
    <property type="match status" value="4"/>
</dbReference>
<feature type="domain" description="DYW" evidence="5">
    <location>
        <begin position="633"/>
        <end position="727"/>
    </location>
</feature>
<dbReference type="InterPro" id="IPR046848">
    <property type="entry name" value="E_motif"/>
</dbReference>
<feature type="repeat" description="PPR" evidence="3">
    <location>
        <begin position="419"/>
        <end position="453"/>
    </location>
</feature>
<dbReference type="Pfam" id="PF14432">
    <property type="entry name" value="DYW_deaminase"/>
    <property type="match status" value="1"/>
</dbReference>
<dbReference type="Gene3D" id="1.25.40.10">
    <property type="entry name" value="Tetratricopeptide repeat domain"/>
    <property type="match status" value="5"/>
</dbReference>
<organism evidence="6 7">
    <name type="scientific">Ananas comosus</name>
    <name type="common">Pineapple</name>
    <name type="synonym">Ananas ananas</name>
    <dbReference type="NCBI Taxonomy" id="4615"/>
    <lineage>
        <taxon>Eukaryota</taxon>
        <taxon>Viridiplantae</taxon>
        <taxon>Streptophyta</taxon>
        <taxon>Embryophyta</taxon>
        <taxon>Tracheophyta</taxon>
        <taxon>Spermatophyta</taxon>
        <taxon>Magnoliopsida</taxon>
        <taxon>Liliopsida</taxon>
        <taxon>Poales</taxon>
        <taxon>Bromeliaceae</taxon>
        <taxon>Bromelioideae</taxon>
        <taxon>Ananas</taxon>
    </lineage>
</organism>
<keyword evidence="1" id="KW-0677">Repeat</keyword>
<dbReference type="Proteomes" id="UP000092600">
    <property type="component" value="Unassembled WGS sequence"/>
</dbReference>
<evidence type="ECO:0000256" key="3">
    <source>
        <dbReference type="PROSITE-ProRule" id="PRU00708"/>
    </source>
</evidence>
<dbReference type="GO" id="GO:0003723">
    <property type="term" value="F:RNA binding"/>
    <property type="evidence" value="ECO:0007669"/>
    <property type="project" value="InterPro"/>
</dbReference>
<proteinExistence type="predicted"/>
<keyword evidence="2" id="KW-0809">Transit peptide</keyword>
<name>A0A199UPJ4_ANACO</name>
<accession>A0A199UPJ4</accession>
<dbReference type="EMBL" id="LSRQ01005999">
    <property type="protein sequence ID" value="OAY66713.1"/>
    <property type="molecule type" value="Genomic_DNA"/>
</dbReference>